<dbReference type="Pfam" id="PF07659">
    <property type="entry name" value="DUF1599"/>
    <property type="match status" value="1"/>
</dbReference>
<dbReference type="AlphaFoldDB" id="A0A5J4PD15"/>
<feature type="domain" description="Nucleotide modification associated" evidence="1">
    <location>
        <begin position="26"/>
        <end position="87"/>
    </location>
</feature>
<feature type="non-terminal residue" evidence="2">
    <location>
        <position position="1"/>
    </location>
</feature>
<dbReference type="EMBL" id="SNRY01009231">
    <property type="protein sequence ID" value="KAA6307357.1"/>
    <property type="molecule type" value="Genomic_DNA"/>
</dbReference>
<reference evidence="2" key="1">
    <citation type="submission" date="2019-03" db="EMBL/GenBank/DDBJ databases">
        <title>Single cell metagenomics reveals metabolic interactions within the superorganism composed of flagellate Streblomastix strix and complex community of Bacteroidetes bacteria on its surface.</title>
        <authorList>
            <person name="Treitli S.C."/>
            <person name="Kolisko M."/>
            <person name="Husnik F."/>
            <person name="Keeling P."/>
            <person name="Hampl V."/>
        </authorList>
    </citation>
    <scope>NUCLEOTIDE SEQUENCE</scope>
    <source>
        <strain evidence="2">STM</strain>
    </source>
</reference>
<protein>
    <recommendedName>
        <fullName evidence="1">Nucleotide modification associated domain-containing protein</fullName>
    </recommendedName>
</protein>
<accession>A0A5J4PD15</accession>
<evidence type="ECO:0000313" key="2">
    <source>
        <dbReference type="EMBL" id="KAA6307357.1"/>
    </source>
</evidence>
<evidence type="ECO:0000259" key="1">
    <source>
        <dbReference type="Pfam" id="PF07659"/>
    </source>
</evidence>
<sequence length="91" mass="10529">TDISSKKALALYEKYSRQALELMLAKNHDYDEAWRSMRMGSYTDLILMKIHRTKQIENLNGDTFVSEGVDANYMDIINYAVFGLIKLEFGN</sequence>
<comment type="caution">
    <text evidence="2">The sequence shown here is derived from an EMBL/GenBank/DDBJ whole genome shotgun (WGS) entry which is preliminary data.</text>
</comment>
<organism evidence="2">
    <name type="scientific">termite gut metagenome</name>
    <dbReference type="NCBI Taxonomy" id="433724"/>
    <lineage>
        <taxon>unclassified sequences</taxon>
        <taxon>metagenomes</taxon>
        <taxon>organismal metagenomes</taxon>
    </lineage>
</organism>
<dbReference type="InterPro" id="IPR011630">
    <property type="entry name" value="DUF1599"/>
</dbReference>
<gene>
    <name evidence="2" type="ORF">EZS27_040975</name>
</gene>
<name>A0A5J4PD15_9ZZZZ</name>
<proteinExistence type="predicted"/>